<dbReference type="OrthoDB" id="6241675at2759"/>
<comment type="caution">
    <text evidence="1">The sequence shown here is derived from an EMBL/GenBank/DDBJ whole genome shotgun (WGS) entry which is preliminary data.</text>
</comment>
<gene>
    <name evidence="1" type="ORF">EGR_01403</name>
</gene>
<protein>
    <recommendedName>
        <fullName evidence="3">FAR1 domain-containing protein</fullName>
    </recommendedName>
</protein>
<dbReference type="RefSeq" id="XP_024354976.1">
    <property type="nucleotide sequence ID" value="XM_024490652.1"/>
</dbReference>
<reference evidence="1 2" key="1">
    <citation type="journal article" date="2013" name="Nat. Genet.">
        <title>The genome of the hydatid tapeworm Echinococcus granulosus.</title>
        <authorList>
            <person name="Zheng H."/>
            <person name="Zhang W."/>
            <person name="Zhang L."/>
            <person name="Zhang Z."/>
            <person name="Li J."/>
            <person name="Lu G."/>
            <person name="Zhu Y."/>
            <person name="Wang Y."/>
            <person name="Huang Y."/>
            <person name="Liu J."/>
            <person name="Kang H."/>
            <person name="Chen J."/>
            <person name="Wang L."/>
            <person name="Chen A."/>
            <person name="Yu S."/>
            <person name="Gao Z."/>
            <person name="Jin L."/>
            <person name="Gu W."/>
            <person name="Wang Z."/>
            <person name="Zhao L."/>
            <person name="Shi B."/>
            <person name="Wen H."/>
            <person name="Lin R."/>
            <person name="Jones M.K."/>
            <person name="Brejova B."/>
            <person name="Vinar T."/>
            <person name="Zhao G."/>
            <person name="McManus D.P."/>
            <person name="Chen Z."/>
            <person name="Zhou Y."/>
            <person name="Wang S."/>
        </authorList>
    </citation>
    <scope>NUCLEOTIDE SEQUENCE [LARGE SCALE GENOMIC DNA]</scope>
</reference>
<dbReference type="AlphaFoldDB" id="W6UQ31"/>
<organism evidence="1 2">
    <name type="scientific">Echinococcus granulosus</name>
    <name type="common">Hydatid tapeworm</name>
    <dbReference type="NCBI Taxonomy" id="6210"/>
    <lineage>
        <taxon>Eukaryota</taxon>
        <taxon>Metazoa</taxon>
        <taxon>Spiralia</taxon>
        <taxon>Lophotrochozoa</taxon>
        <taxon>Platyhelminthes</taxon>
        <taxon>Cestoda</taxon>
        <taxon>Eucestoda</taxon>
        <taxon>Cyclophyllidea</taxon>
        <taxon>Taeniidae</taxon>
        <taxon>Echinococcus</taxon>
        <taxon>Echinococcus granulosus group</taxon>
    </lineage>
</organism>
<accession>W6UQ31</accession>
<dbReference type="KEGG" id="egl:EGR_01403"/>
<name>W6UQ31_ECHGR</name>
<keyword evidence="2" id="KW-1185">Reference proteome</keyword>
<dbReference type="GeneID" id="36337118"/>
<dbReference type="InterPro" id="IPR052579">
    <property type="entry name" value="Zinc_finger_SWIM"/>
</dbReference>
<sequence length="729" mass="83335">MVFTNRDSGSSLLGALLSTGTENTTRKTLEASLQDIALANDENIQPSFDLHIRSWQFSNFEDFKSRLPDFYSLNNVRYKVVRCTPLTADSLQKATLIYRYMKYACCFSDCPSYFVLSKKQNYLRISQFNMSHNHALLPENYFVMADLSEEFTRYFSQREFESYSDAMKVLHNFEEATGLSFVTGNSQKFKEDDPKSLKLVYKRLLLVCVLYKSRYKKTAKTGCRASITFVSNKDVMKILAFNMKHNHVCGSELKVLCKRRAWIENPFPSRLENPLCAELSAHCHSTQRTLETEPFSSCVGANNVLIFSNAQILSFDELCSSIKRFNEVTGSEFVYSHGLRFPISDKTWMRILFKTIVFVCVRAGSDSITCKTRSVRTNCPSRISFRYDGKGFTLRQFNVVHNHETISELMGHWTTTVGNYDRRFEYVSTLLNLKIPCQIVQFCVKRRFGLSMCLADIRRMQRKRRNIFDSSEVEYDEDDASSHALGLETYVHYNCPFGYCDWEGTNHPSRNTRWKGMRPISVRSEGCHKQRLILAVEGLLVIDRRIYKLRSKSVQQNLASKRGENSCSSNLVSFRTSTPLIDGFNKYFWCAHSALVLDIADVIGLHRCSDLSYRAPAAFTDTLYTGIKFPLLNHGLELIDSFADLCCGVDVYHPVFATWWIGYTLEGPEQLLLDLIITSYISRKVGFFCGLKSIGCTEAEAALSHPVAQADGNEDVPRAQRYEGMAESS</sequence>
<dbReference type="Proteomes" id="UP000019149">
    <property type="component" value="Unassembled WGS sequence"/>
</dbReference>
<proteinExistence type="predicted"/>
<dbReference type="CTD" id="36337118"/>
<dbReference type="PANTHER" id="PTHR31569">
    <property type="entry name" value="SWIM-TYPE DOMAIN-CONTAINING PROTEIN"/>
    <property type="match status" value="1"/>
</dbReference>
<evidence type="ECO:0000313" key="1">
    <source>
        <dbReference type="EMBL" id="EUB63780.1"/>
    </source>
</evidence>
<dbReference type="PANTHER" id="PTHR31569:SF4">
    <property type="entry name" value="SWIM-TYPE DOMAIN-CONTAINING PROTEIN"/>
    <property type="match status" value="1"/>
</dbReference>
<evidence type="ECO:0000313" key="2">
    <source>
        <dbReference type="Proteomes" id="UP000019149"/>
    </source>
</evidence>
<dbReference type="EMBL" id="APAU02000005">
    <property type="protein sequence ID" value="EUB63780.1"/>
    <property type="molecule type" value="Genomic_DNA"/>
</dbReference>
<evidence type="ECO:0008006" key="3">
    <source>
        <dbReference type="Google" id="ProtNLM"/>
    </source>
</evidence>